<feature type="compositionally biased region" description="Low complexity" evidence="3">
    <location>
        <begin position="10"/>
        <end position="21"/>
    </location>
</feature>
<reference evidence="7" key="1">
    <citation type="journal article" date="2020" name="Nat. Commun.">
        <title>Genome assembly of wild tea tree DASZ reveals pedigree and selection history of tea varieties.</title>
        <authorList>
            <person name="Zhang W."/>
            <person name="Zhang Y."/>
            <person name="Qiu H."/>
            <person name="Guo Y."/>
            <person name="Wan H."/>
            <person name="Zhang X."/>
            <person name="Scossa F."/>
            <person name="Alseekh S."/>
            <person name="Zhang Q."/>
            <person name="Wang P."/>
            <person name="Xu L."/>
            <person name="Schmidt M.H."/>
            <person name="Jia X."/>
            <person name="Li D."/>
            <person name="Zhu A."/>
            <person name="Guo F."/>
            <person name="Chen W."/>
            <person name="Ni D."/>
            <person name="Usadel B."/>
            <person name="Fernie A.R."/>
            <person name="Wen W."/>
        </authorList>
    </citation>
    <scope>NUCLEOTIDE SEQUENCE [LARGE SCALE GENOMIC DNA]</scope>
    <source>
        <strain evidence="7">cv. G240</strain>
    </source>
</reference>
<dbReference type="Gene3D" id="3.30.1370.10">
    <property type="entry name" value="K Homology domain, type 1"/>
    <property type="match status" value="1"/>
</dbReference>
<evidence type="ECO:0000256" key="3">
    <source>
        <dbReference type="SAM" id="MobiDB-lite"/>
    </source>
</evidence>
<feature type="region of interest" description="Disordered" evidence="3">
    <location>
        <begin position="1"/>
        <end position="31"/>
    </location>
</feature>
<dbReference type="GO" id="GO:0005634">
    <property type="term" value="C:nucleus"/>
    <property type="evidence" value="ECO:0007669"/>
    <property type="project" value="InterPro"/>
</dbReference>
<dbReference type="InterPro" id="IPR055256">
    <property type="entry name" value="KH_1_KHDC4/BBP-like"/>
</dbReference>
<dbReference type="AlphaFoldDB" id="A0A7J7HZ64"/>
<accession>A0A7J7HZ64</accession>
<sequence length="541" mass="57338">MTEDNCSRVSSAESMAAAESSTTKQRRKRKWDQPAESLITAGVAVPGILPLSNIGSLAAINLPGASSASGALLANPLTTSPATILQVFQAPLIQPHATVVVQKINQQKIQDELIAREIVINDADSAVRYKLTKRQTQEEFLLLTLQIQKCTGAVVITRGKYRPPNAAPDGEKPLYLHISAGAHLETTVERIKSVDLAAAMVEEVLKQGSVNNVGTVTNHLSTCVYLGFEADPSLNIAARIRGPNDQYVNHIMNETGATVLLRGRGSGNSESAFGEGCTCEGQQPLHLYLSSNNPKSIESAKLLAENLLDTISIECCASRVSSSKVYGAVPPPHQLLNGVQSSGNEVEANNSSAASLTSVPVNSVAIPPISSATHPGITTTLLQGTLSQSIGLSCGHSQPNIVCHPQPSLTGGTSYSGYGGIYPQATPLQQVALALRQSPSLVNSTVAPATTAASTAANSSETLSYEEKRRLQKRKFQELPVASKGHANPHQVSVLTLLVLEDTLIKLMEYGEEDDEPDEITEEPYKSNSNGSAAPKPFWAV</sequence>
<proteinExistence type="predicted"/>
<dbReference type="Pfam" id="PF22675">
    <property type="entry name" value="KH-I_KHDC4-BBP"/>
    <property type="match status" value="1"/>
</dbReference>
<name>A0A7J7HZ64_CAMSI</name>
<keyword evidence="7" id="KW-1185">Reference proteome</keyword>
<feature type="region of interest" description="Disordered" evidence="3">
    <location>
        <begin position="510"/>
        <end position="541"/>
    </location>
</feature>
<feature type="domain" description="ATP-dependent RNA helicase PRP5/DDX46/KHDC4 KH" evidence="5">
    <location>
        <begin position="114"/>
        <end position="210"/>
    </location>
</feature>
<evidence type="ECO:0000313" key="6">
    <source>
        <dbReference type="EMBL" id="KAF5957561.1"/>
    </source>
</evidence>
<dbReference type="InterPro" id="IPR031121">
    <property type="entry name" value="RIK/BLOM7"/>
</dbReference>
<dbReference type="FunFam" id="3.30.1370.10:FF:000037">
    <property type="entry name" value="KH domain protein"/>
    <property type="match status" value="1"/>
</dbReference>
<gene>
    <name evidence="6" type="ORF">HYC85_004786</name>
</gene>
<reference evidence="6 7" key="2">
    <citation type="submission" date="2020-07" db="EMBL/GenBank/DDBJ databases">
        <title>Genome assembly of wild tea tree DASZ reveals pedigree and selection history of tea varieties.</title>
        <authorList>
            <person name="Zhang W."/>
        </authorList>
    </citation>
    <scope>NUCLEOTIDE SEQUENCE [LARGE SCALE GENOMIC DNA]</scope>
    <source>
        <strain evidence="7">cv. G240</strain>
        <tissue evidence="6">Leaf</tissue>
    </source>
</reference>
<dbReference type="PANTHER" id="PTHR15744:SF0">
    <property type="entry name" value="KH HOMOLOGY DOMAIN-CONTAINING PROTEIN 4"/>
    <property type="match status" value="1"/>
</dbReference>
<dbReference type="InterPro" id="IPR056149">
    <property type="entry name" value="PRP5/DDX46/KHDC4_KH"/>
</dbReference>
<feature type="domain" description="KHDC4/BBP-like KH-domain type I" evidence="4">
    <location>
        <begin position="230"/>
        <end position="309"/>
    </location>
</feature>
<dbReference type="PANTHER" id="PTHR15744">
    <property type="entry name" value="BLOM7"/>
    <property type="match status" value="1"/>
</dbReference>
<comment type="caution">
    <text evidence="6">The sequence shown here is derived from an EMBL/GenBank/DDBJ whole genome shotgun (WGS) entry which is preliminary data.</text>
</comment>
<dbReference type="EMBL" id="JACBKZ010000002">
    <property type="protein sequence ID" value="KAF5957561.1"/>
    <property type="molecule type" value="Genomic_DNA"/>
</dbReference>
<evidence type="ECO:0000256" key="1">
    <source>
        <dbReference type="ARBA" id="ARBA00070402"/>
    </source>
</evidence>
<feature type="compositionally biased region" description="Acidic residues" evidence="3">
    <location>
        <begin position="510"/>
        <end position="522"/>
    </location>
</feature>
<evidence type="ECO:0000256" key="2">
    <source>
        <dbReference type="ARBA" id="ARBA00081001"/>
    </source>
</evidence>
<evidence type="ECO:0000313" key="7">
    <source>
        <dbReference type="Proteomes" id="UP000593564"/>
    </source>
</evidence>
<dbReference type="GO" id="GO:0003723">
    <property type="term" value="F:RNA binding"/>
    <property type="evidence" value="ECO:0007669"/>
    <property type="project" value="InterPro"/>
</dbReference>
<organism evidence="6 7">
    <name type="scientific">Camellia sinensis</name>
    <name type="common">Tea plant</name>
    <name type="synonym">Thea sinensis</name>
    <dbReference type="NCBI Taxonomy" id="4442"/>
    <lineage>
        <taxon>Eukaryota</taxon>
        <taxon>Viridiplantae</taxon>
        <taxon>Streptophyta</taxon>
        <taxon>Embryophyta</taxon>
        <taxon>Tracheophyta</taxon>
        <taxon>Spermatophyta</taxon>
        <taxon>Magnoliopsida</taxon>
        <taxon>eudicotyledons</taxon>
        <taxon>Gunneridae</taxon>
        <taxon>Pentapetalae</taxon>
        <taxon>asterids</taxon>
        <taxon>Ericales</taxon>
        <taxon>Theaceae</taxon>
        <taxon>Camellia</taxon>
    </lineage>
</organism>
<dbReference type="Pfam" id="PF23469">
    <property type="entry name" value="KH_12"/>
    <property type="match status" value="1"/>
</dbReference>
<dbReference type="SUPFAM" id="SSF54791">
    <property type="entry name" value="Eukaryotic type KH-domain (KH-domain type I)"/>
    <property type="match status" value="1"/>
</dbReference>
<evidence type="ECO:0000259" key="4">
    <source>
        <dbReference type="Pfam" id="PF22675"/>
    </source>
</evidence>
<dbReference type="Proteomes" id="UP000593564">
    <property type="component" value="Unassembled WGS sequence"/>
</dbReference>
<dbReference type="InterPro" id="IPR036612">
    <property type="entry name" value="KH_dom_type_1_sf"/>
</dbReference>
<protein>
    <recommendedName>
        <fullName evidence="1">Protein RIK</fullName>
    </recommendedName>
    <alternativeName>
        <fullName evidence="2">Rough sheath 2-interacting KH domain protein</fullName>
    </alternativeName>
</protein>
<evidence type="ECO:0000259" key="5">
    <source>
        <dbReference type="Pfam" id="PF23469"/>
    </source>
</evidence>